<dbReference type="EMBL" id="CAJFCW020000001">
    <property type="protein sequence ID" value="CAG9079246.1"/>
    <property type="molecule type" value="Genomic_DNA"/>
</dbReference>
<protein>
    <submittedName>
        <fullName evidence="2">Uncharacterized protein</fullName>
    </submittedName>
</protein>
<feature type="region of interest" description="Disordered" evidence="1">
    <location>
        <begin position="1"/>
        <end position="59"/>
    </location>
</feature>
<accession>A0A811JR48</accession>
<feature type="compositionally biased region" description="Polar residues" evidence="1">
    <location>
        <begin position="1"/>
        <end position="13"/>
    </location>
</feature>
<feature type="region of interest" description="Disordered" evidence="1">
    <location>
        <begin position="152"/>
        <end position="188"/>
    </location>
</feature>
<evidence type="ECO:0000313" key="2">
    <source>
        <dbReference type="EMBL" id="CAD5205791.1"/>
    </source>
</evidence>
<dbReference type="AlphaFoldDB" id="A0A811JR48"/>
<feature type="compositionally biased region" description="Polar residues" evidence="1">
    <location>
        <begin position="26"/>
        <end position="38"/>
    </location>
</feature>
<dbReference type="Proteomes" id="UP000783686">
    <property type="component" value="Unassembled WGS sequence"/>
</dbReference>
<feature type="compositionally biased region" description="Basic and acidic residues" evidence="1">
    <location>
        <begin position="46"/>
        <end position="59"/>
    </location>
</feature>
<feature type="compositionally biased region" description="Basic residues" evidence="1">
    <location>
        <begin position="78"/>
        <end position="94"/>
    </location>
</feature>
<name>A0A811JR48_9BILA</name>
<sequence length="277" mass="30539">MPFYNDYSSGSHRNGTKRVPRLKMAYSSSGPNSSSDTVHSVRKAMRNSEKNDKSKERFSELNVEISDSAYIRETQRNKAGKSSKKPSKVVSKKSSHALLSELANAEEEEASETFTSIKTQVNGHVHQKMHYQRSSPMCKTVKAKFKVASKSSSDDEGFSISAKDSTSSFSTREPETLSGSSSTTQPKYQVVTKPSRHYFGQPGDTTSITDTAATPINQQQPLASQANSNGALFCFCDNFRVKLGVKKHAKFTVVVDVNVSNDSIYKPFIPIPENRDG</sequence>
<comment type="caution">
    <text evidence="2">The sequence shown here is derived from an EMBL/GenBank/DDBJ whole genome shotgun (WGS) entry which is preliminary data.</text>
</comment>
<gene>
    <name evidence="2" type="ORF">BOKJ2_LOCUS475</name>
</gene>
<keyword evidence="3" id="KW-1185">Reference proteome</keyword>
<dbReference type="Proteomes" id="UP000614601">
    <property type="component" value="Unassembled WGS sequence"/>
</dbReference>
<dbReference type="EMBL" id="CAJFDH010000001">
    <property type="protein sequence ID" value="CAD5205791.1"/>
    <property type="molecule type" value="Genomic_DNA"/>
</dbReference>
<organism evidence="2 3">
    <name type="scientific">Bursaphelenchus okinawaensis</name>
    <dbReference type="NCBI Taxonomy" id="465554"/>
    <lineage>
        <taxon>Eukaryota</taxon>
        <taxon>Metazoa</taxon>
        <taxon>Ecdysozoa</taxon>
        <taxon>Nematoda</taxon>
        <taxon>Chromadorea</taxon>
        <taxon>Rhabditida</taxon>
        <taxon>Tylenchina</taxon>
        <taxon>Tylenchomorpha</taxon>
        <taxon>Aphelenchoidea</taxon>
        <taxon>Aphelenchoididae</taxon>
        <taxon>Bursaphelenchus</taxon>
    </lineage>
</organism>
<evidence type="ECO:0000313" key="3">
    <source>
        <dbReference type="Proteomes" id="UP000614601"/>
    </source>
</evidence>
<evidence type="ECO:0000256" key="1">
    <source>
        <dbReference type="SAM" id="MobiDB-lite"/>
    </source>
</evidence>
<reference evidence="2" key="1">
    <citation type="submission" date="2020-09" db="EMBL/GenBank/DDBJ databases">
        <authorList>
            <person name="Kikuchi T."/>
        </authorList>
    </citation>
    <scope>NUCLEOTIDE SEQUENCE</scope>
    <source>
        <strain evidence="2">SH1</strain>
    </source>
</reference>
<feature type="region of interest" description="Disordered" evidence="1">
    <location>
        <begin position="72"/>
        <end position="94"/>
    </location>
</feature>
<feature type="compositionally biased region" description="Polar residues" evidence="1">
    <location>
        <begin position="162"/>
        <end position="187"/>
    </location>
</feature>
<proteinExistence type="predicted"/>